<evidence type="ECO:0000313" key="1">
    <source>
        <dbReference type="EMBL" id="NHN33150.1"/>
    </source>
</evidence>
<dbReference type="EMBL" id="JAAOIW010000011">
    <property type="protein sequence ID" value="NHN33150.1"/>
    <property type="molecule type" value="Genomic_DNA"/>
</dbReference>
<protein>
    <submittedName>
        <fullName evidence="1">Uncharacterized protein</fullName>
    </submittedName>
</protein>
<dbReference type="RefSeq" id="WP_166153463.1">
    <property type="nucleotide sequence ID" value="NZ_JAAOIW010000011.1"/>
</dbReference>
<keyword evidence="2" id="KW-1185">Reference proteome</keyword>
<comment type="caution">
    <text evidence="1">The sequence shown here is derived from an EMBL/GenBank/DDBJ whole genome shotgun (WGS) entry which is preliminary data.</text>
</comment>
<accession>A0ABX0JHG2</accession>
<sequence length="73" mass="8204">MGGSYAYIINADFTQDELDVYELVAPLIYVIVSPVLNTVIMHDEGLPIYGSEIMLDEDNDILQFMKSVCTEDL</sequence>
<organism evidence="1 2">
    <name type="scientific">Paenibacillus agricola</name>
    <dbReference type="NCBI Taxonomy" id="2716264"/>
    <lineage>
        <taxon>Bacteria</taxon>
        <taxon>Bacillati</taxon>
        <taxon>Bacillota</taxon>
        <taxon>Bacilli</taxon>
        <taxon>Bacillales</taxon>
        <taxon>Paenibacillaceae</taxon>
        <taxon>Paenibacillus</taxon>
    </lineage>
</organism>
<proteinExistence type="predicted"/>
<dbReference type="Proteomes" id="UP001165962">
    <property type="component" value="Unassembled WGS sequence"/>
</dbReference>
<evidence type="ECO:0000313" key="2">
    <source>
        <dbReference type="Proteomes" id="UP001165962"/>
    </source>
</evidence>
<reference evidence="1" key="1">
    <citation type="submission" date="2020-03" db="EMBL/GenBank/DDBJ databases">
        <title>Draft sequencing of Paenibacilllus sp. S3N08.</title>
        <authorList>
            <person name="Kim D.-U."/>
        </authorList>
    </citation>
    <scope>NUCLEOTIDE SEQUENCE</scope>
    <source>
        <strain evidence="1">S3N08</strain>
    </source>
</reference>
<name>A0ABX0JHG2_9BACL</name>
<gene>
    <name evidence="1" type="ORF">G9U52_25360</name>
</gene>